<gene>
    <name evidence="2" type="ORF">DHV22_06585</name>
</gene>
<protein>
    <recommendedName>
        <fullName evidence="4">Carboxypeptidase-like regulatory domain-containing protein</fullName>
    </recommendedName>
</protein>
<dbReference type="InterPro" id="IPR008969">
    <property type="entry name" value="CarboxyPept-like_regulatory"/>
</dbReference>
<proteinExistence type="predicted"/>
<sequence length="267" mass="30542">MKLFLPLIAFFMFLSFGMAQNDSRIEISGKVIVDSNDVEGLTVTNITSNRIAVTDFNGEFRIDVALNDKIKISALQYNTILVIVTDEILKSKQLTVFLDEHVTALDEVVILPFNLTGDLETDLTKVRTFNPKFETIYFGNVLSNENQYTDIQYQEVENTILRQGRFYNGVDLVKITNWLVKPLFNSGSTSKETNKKDTNYAVLRDTYTKDFISTNFNIPEDQVTDFIAFAEANNTDMSLYEEGKDIELIQYLVDQSMLYLNTEMSKN</sequence>
<evidence type="ECO:0000313" key="2">
    <source>
        <dbReference type="EMBL" id="HCY81276.1"/>
    </source>
</evidence>
<evidence type="ECO:0000313" key="3">
    <source>
        <dbReference type="Proteomes" id="UP000263268"/>
    </source>
</evidence>
<dbReference type="SUPFAM" id="SSF49464">
    <property type="entry name" value="Carboxypeptidase regulatory domain-like"/>
    <property type="match status" value="1"/>
</dbReference>
<reference evidence="2 3" key="1">
    <citation type="journal article" date="2018" name="Nat. Biotechnol.">
        <title>A standardized bacterial taxonomy based on genome phylogeny substantially revises the tree of life.</title>
        <authorList>
            <person name="Parks D.H."/>
            <person name="Chuvochina M."/>
            <person name="Waite D.W."/>
            <person name="Rinke C."/>
            <person name="Skarshewski A."/>
            <person name="Chaumeil P.A."/>
            <person name="Hugenholtz P."/>
        </authorList>
    </citation>
    <scope>NUCLEOTIDE SEQUENCE [LARGE SCALE GENOMIC DNA]</scope>
    <source>
        <strain evidence="2">UBA10227</strain>
    </source>
</reference>
<comment type="caution">
    <text evidence="2">The sequence shown here is derived from an EMBL/GenBank/DDBJ whole genome shotgun (WGS) entry which is preliminary data.</text>
</comment>
<dbReference type="AlphaFoldDB" id="A0A3D6BPU4"/>
<feature type="chain" id="PRO_5017577038" description="Carboxypeptidase-like regulatory domain-containing protein" evidence="1">
    <location>
        <begin position="22"/>
        <end position="267"/>
    </location>
</feature>
<dbReference type="Proteomes" id="UP000263268">
    <property type="component" value="Unassembled WGS sequence"/>
</dbReference>
<keyword evidence="1" id="KW-0732">Signal</keyword>
<accession>A0A3D6BPU4</accession>
<evidence type="ECO:0000256" key="1">
    <source>
        <dbReference type="SAM" id="SignalP"/>
    </source>
</evidence>
<name>A0A3D6BPU4_9FLAO</name>
<dbReference type="EMBL" id="DPRK01000111">
    <property type="protein sequence ID" value="HCY81276.1"/>
    <property type="molecule type" value="Genomic_DNA"/>
</dbReference>
<feature type="signal peptide" evidence="1">
    <location>
        <begin position="1"/>
        <end position="21"/>
    </location>
</feature>
<organism evidence="2 3">
    <name type="scientific">Xanthomarina gelatinilytica</name>
    <dbReference type="NCBI Taxonomy" id="1137281"/>
    <lineage>
        <taxon>Bacteria</taxon>
        <taxon>Pseudomonadati</taxon>
        <taxon>Bacteroidota</taxon>
        <taxon>Flavobacteriia</taxon>
        <taxon>Flavobacteriales</taxon>
        <taxon>Flavobacteriaceae</taxon>
        <taxon>Xanthomarina</taxon>
    </lineage>
</organism>
<evidence type="ECO:0008006" key="4">
    <source>
        <dbReference type="Google" id="ProtNLM"/>
    </source>
</evidence>